<organism evidence="2 3">
    <name type="scientific">Sediminitomix flava</name>
    <dbReference type="NCBI Taxonomy" id="379075"/>
    <lineage>
        <taxon>Bacteria</taxon>
        <taxon>Pseudomonadati</taxon>
        <taxon>Bacteroidota</taxon>
        <taxon>Cytophagia</taxon>
        <taxon>Cytophagales</taxon>
        <taxon>Flammeovirgaceae</taxon>
        <taxon>Sediminitomix</taxon>
    </lineage>
</organism>
<sequence>MATTFNASIRWQETLKTTEKNVRRNEPIEAPEWLKKHFIPNEKIRLANQRIVKWEMIWVIFASLPVLYTYFLGENINFNLFINSFSFASILTSVFNLKLKKQGFFILSTLGTCASIALLFANHILLPTSIFLGLSALLFIQINNVYSNRDFIKAQSFGTVHSVWTENERYFFLHTDLLFLLDRIHPSYWKKRLSKIYFNANKVIVYDSVGNKMYLNKSDATLKNNSLIINNDTYSLMGWDKDAKAVIRKIFSE</sequence>
<feature type="transmembrane region" description="Helical" evidence="1">
    <location>
        <begin position="78"/>
        <end position="97"/>
    </location>
</feature>
<feature type="transmembrane region" description="Helical" evidence="1">
    <location>
        <begin position="104"/>
        <end position="124"/>
    </location>
</feature>
<evidence type="ECO:0000313" key="2">
    <source>
        <dbReference type="EMBL" id="PWJ44897.1"/>
    </source>
</evidence>
<dbReference type="Proteomes" id="UP000245535">
    <property type="component" value="Unassembled WGS sequence"/>
</dbReference>
<dbReference type="EMBL" id="QGDO01000001">
    <property type="protein sequence ID" value="PWJ44897.1"/>
    <property type="molecule type" value="Genomic_DNA"/>
</dbReference>
<keyword evidence="1" id="KW-1133">Transmembrane helix</keyword>
<gene>
    <name evidence="2" type="ORF">BC781_1011286</name>
</gene>
<reference evidence="2 3" key="1">
    <citation type="submission" date="2018-03" db="EMBL/GenBank/DDBJ databases">
        <title>Genomic Encyclopedia of Archaeal and Bacterial Type Strains, Phase II (KMG-II): from individual species to whole genera.</title>
        <authorList>
            <person name="Goeker M."/>
        </authorList>
    </citation>
    <scope>NUCLEOTIDE SEQUENCE [LARGE SCALE GENOMIC DNA]</scope>
    <source>
        <strain evidence="2 3">DSM 28229</strain>
    </source>
</reference>
<feature type="transmembrane region" description="Helical" evidence="1">
    <location>
        <begin position="51"/>
        <end position="72"/>
    </location>
</feature>
<dbReference type="AlphaFoldDB" id="A0A316A560"/>
<keyword evidence="1" id="KW-0472">Membrane</keyword>
<keyword evidence="1" id="KW-0812">Transmembrane</keyword>
<accession>A0A316A560</accession>
<comment type="caution">
    <text evidence="2">The sequence shown here is derived from an EMBL/GenBank/DDBJ whole genome shotgun (WGS) entry which is preliminary data.</text>
</comment>
<feature type="transmembrane region" description="Helical" evidence="1">
    <location>
        <begin position="130"/>
        <end position="146"/>
    </location>
</feature>
<name>A0A316A560_SEDFL</name>
<protein>
    <submittedName>
        <fullName evidence="2">Uncharacterized protein</fullName>
    </submittedName>
</protein>
<evidence type="ECO:0000313" key="3">
    <source>
        <dbReference type="Proteomes" id="UP000245535"/>
    </source>
</evidence>
<dbReference type="RefSeq" id="WP_109616360.1">
    <property type="nucleotide sequence ID" value="NZ_QGDO01000001.1"/>
</dbReference>
<evidence type="ECO:0000256" key="1">
    <source>
        <dbReference type="SAM" id="Phobius"/>
    </source>
</evidence>
<proteinExistence type="predicted"/>
<keyword evidence="3" id="KW-1185">Reference proteome</keyword>